<gene>
    <name evidence="1" type="ORF">GW587_09835</name>
</gene>
<organism evidence="1 2">
    <name type="scientific">Duganella aceris</name>
    <dbReference type="NCBI Taxonomy" id="2703883"/>
    <lineage>
        <taxon>Bacteria</taxon>
        <taxon>Pseudomonadati</taxon>
        <taxon>Pseudomonadota</taxon>
        <taxon>Betaproteobacteria</taxon>
        <taxon>Burkholderiales</taxon>
        <taxon>Oxalobacteraceae</taxon>
        <taxon>Telluria group</taxon>
        <taxon>Duganella</taxon>
    </lineage>
</organism>
<reference evidence="2" key="1">
    <citation type="submission" date="2023-07" db="EMBL/GenBank/DDBJ databases">
        <title>Duganella aceri sp. nov., isolated from tree sap.</title>
        <authorList>
            <person name="Kim I.S."/>
        </authorList>
    </citation>
    <scope>NUCLEOTIDE SEQUENCE [LARGE SCALE GENOMIC DNA]</scope>
    <source>
        <strain evidence="2">SAP-35</strain>
    </source>
</reference>
<comment type="caution">
    <text evidence="1">The sequence shown here is derived from an EMBL/GenBank/DDBJ whole genome shotgun (WGS) entry which is preliminary data.</text>
</comment>
<dbReference type="Proteomes" id="UP000666369">
    <property type="component" value="Unassembled WGS sequence"/>
</dbReference>
<proteinExistence type="predicted"/>
<protein>
    <submittedName>
        <fullName evidence="1">DUF2946 domain-containing protein</fullName>
    </submittedName>
</protein>
<evidence type="ECO:0000313" key="2">
    <source>
        <dbReference type="Proteomes" id="UP000666369"/>
    </source>
</evidence>
<dbReference type="EMBL" id="JAADJT010000004">
    <property type="protein sequence ID" value="NGZ84557.1"/>
    <property type="molecule type" value="Genomic_DNA"/>
</dbReference>
<accession>A0ABX0FJ38</accession>
<dbReference type="RefSeq" id="WP_166101805.1">
    <property type="nucleotide sequence ID" value="NZ_JAADJT010000004.1"/>
</dbReference>
<name>A0ABX0FJ38_9BURK</name>
<dbReference type="InterPro" id="IPR021333">
    <property type="entry name" value="DUF2946"/>
</dbReference>
<sequence>MGKLLQHRRLHSLIVSMAILLNLFAPAIGKAVTSLSPETLLLEMCSAATPAPAKQQAHAGKHCAFCATHLDSYAPPPHAAGLQAVLRGHDAYPTLHAAVPAPRPLWSSAQPRGPPALS</sequence>
<evidence type="ECO:0000313" key="1">
    <source>
        <dbReference type="EMBL" id="NGZ84557.1"/>
    </source>
</evidence>
<keyword evidence="2" id="KW-1185">Reference proteome</keyword>
<dbReference type="Pfam" id="PF11162">
    <property type="entry name" value="DUF2946"/>
    <property type="match status" value="1"/>
</dbReference>